<proteinExistence type="predicted"/>
<dbReference type="AlphaFoldDB" id="A0A5N6KSQ1"/>
<evidence type="ECO:0000313" key="2">
    <source>
        <dbReference type="Proteomes" id="UP000327013"/>
    </source>
</evidence>
<gene>
    <name evidence="1" type="ORF">FH972_022466</name>
</gene>
<dbReference type="EMBL" id="VIBQ01000012">
    <property type="protein sequence ID" value="KAB8342869.1"/>
    <property type="molecule type" value="Genomic_DNA"/>
</dbReference>
<comment type="caution">
    <text evidence="1">The sequence shown here is derived from an EMBL/GenBank/DDBJ whole genome shotgun (WGS) entry which is preliminary data.</text>
</comment>
<sequence length="51" mass="6066">MQAIGPHLPPLDEGKRNVFAAVVIYRQVLQHWQVRVGKDKQQKEEKWQRTK</sequence>
<organism evidence="1 2">
    <name type="scientific">Carpinus fangiana</name>
    <dbReference type="NCBI Taxonomy" id="176857"/>
    <lineage>
        <taxon>Eukaryota</taxon>
        <taxon>Viridiplantae</taxon>
        <taxon>Streptophyta</taxon>
        <taxon>Embryophyta</taxon>
        <taxon>Tracheophyta</taxon>
        <taxon>Spermatophyta</taxon>
        <taxon>Magnoliopsida</taxon>
        <taxon>eudicotyledons</taxon>
        <taxon>Gunneridae</taxon>
        <taxon>Pentapetalae</taxon>
        <taxon>rosids</taxon>
        <taxon>fabids</taxon>
        <taxon>Fagales</taxon>
        <taxon>Betulaceae</taxon>
        <taxon>Carpinus</taxon>
    </lineage>
</organism>
<reference evidence="1 2" key="1">
    <citation type="submission" date="2019-06" db="EMBL/GenBank/DDBJ databases">
        <title>A chromosomal-level reference genome of Carpinus fangiana (Coryloideae, Betulaceae).</title>
        <authorList>
            <person name="Yang X."/>
            <person name="Wang Z."/>
            <person name="Zhang L."/>
            <person name="Hao G."/>
            <person name="Liu J."/>
            <person name="Yang Y."/>
        </authorList>
    </citation>
    <scope>NUCLEOTIDE SEQUENCE [LARGE SCALE GENOMIC DNA]</scope>
    <source>
        <strain evidence="1">Cfa_2016G</strain>
        <tissue evidence="1">Leaf</tissue>
    </source>
</reference>
<evidence type="ECO:0000313" key="1">
    <source>
        <dbReference type="EMBL" id="KAB8342869.1"/>
    </source>
</evidence>
<keyword evidence="2" id="KW-1185">Reference proteome</keyword>
<name>A0A5N6KSQ1_9ROSI</name>
<protein>
    <submittedName>
        <fullName evidence="1">Uncharacterized protein</fullName>
    </submittedName>
</protein>
<dbReference type="Proteomes" id="UP000327013">
    <property type="component" value="Unassembled WGS sequence"/>
</dbReference>
<accession>A0A5N6KSQ1</accession>